<feature type="non-terminal residue" evidence="1">
    <location>
        <position position="1"/>
    </location>
</feature>
<name>A0A392NQT2_9FABA</name>
<reference evidence="1 2" key="1">
    <citation type="journal article" date="2018" name="Front. Plant Sci.">
        <title>Red Clover (Trifolium pratense) and Zigzag Clover (T. medium) - A Picture of Genomic Similarities and Differences.</title>
        <authorList>
            <person name="Dluhosova J."/>
            <person name="Istvanek J."/>
            <person name="Nedelnik J."/>
            <person name="Repkova J."/>
        </authorList>
    </citation>
    <scope>NUCLEOTIDE SEQUENCE [LARGE SCALE GENOMIC DNA]</scope>
    <source>
        <strain evidence="2">cv. 10/8</strain>
        <tissue evidence="1">Leaf</tissue>
    </source>
</reference>
<protein>
    <submittedName>
        <fullName evidence="1">RWD domain-containing protein 1-like</fullName>
    </submittedName>
</protein>
<organism evidence="1 2">
    <name type="scientific">Trifolium medium</name>
    <dbReference type="NCBI Taxonomy" id="97028"/>
    <lineage>
        <taxon>Eukaryota</taxon>
        <taxon>Viridiplantae</taxon>
        <taxon>Streptophyta</taxon>
        <taxon>Embryophyta</taxon>
        <taxon>Tracheophyta</taxon>
        <taxon>Spermatophyta</taxon>
        <taxon>Magnoliopsida</taxon>
        <taxon>eudicotyledons</taxon>
        <taxon>Gunneridae</taxon>
        <taxon>Pentapetalae</taxon>
        <taxon>rosids</taxon>
        <taxon>fabids</taxon>
        <taxon>Fabales</taxon>
        <taxon>Fabaceae</taxon>
        <taxon>Papilionoideae</taxon>
        <taxon>50 kb inversion clade</taxon>
        <taxon>NPAAA clade</taxon>
        <taxon>Hologalegina</taxon>
        <taxon>IRL clade</taxon>
        <taxon>Trifolieae</taxon>
        <taxon>Trifolium</taxon>
    </lineage>
</organism>
<dbReference type="InterPro" id="IPR040213">
    <property type="entry name" value="GIR2-like"/>
</dbReference>
<proteinExistence type="predicted"/>
<dbReference type="Proteomes" id="UP000265520">
    <property type="component" value="Unassembled WGS sequence"/>
</dbReference>
<sequence>YTLVNSAKEWLTERFSEDSDGDAEAEEAAKEDIVIPHGEPVTVETFLAWRERFEAELALERA</sequence>
<dbReference type="EMBL" id="LXQA010048495">
    <property type="protein sequence ID" value="MCI02238.1"/>
    <property type="molecule type" value="Genomic_DNA"/>
</dbReference>
<keyword evidence="2" id="KW-1185">Reference proteome</keyword>
<feature type="non-terminal residue" evidence="1">
    <location>
        <position position="62"/>
    </location>
</feature>
<accession>A0A392NQT2</accession>
<dbReference type="PANTHER" id="PTHR12292">
    <property type="entry name" value="RWD DOMAIN-CONTAINING PROTEIN"/>
    <property type="match status" value="1"/>
</dbReference>
<dbReference type="AlphaFoldDB" id="A0A392NQT2"/>
<evidence type="ECO:0000313" key="1">
    <source>
        <dbReference type="EMBL" id="MCI02238.1"/>
    </source>
</evidence>
<evidence type="ECO:0000313" key="2">
    <source>
        <dbReference type="Proteomes" id="UP000265520"/>
    </source>
</evidence>
<comment type="caution">
    <text evidence="1">The sequence shown here is derived from an EMBL/GenBank/DDBJ whole genome shotgun (WGS) entry which is preliminary data.</text>
</comment>